<dbReference type="OrthoDB" id="37659at2759"/>
<evidence type="ECO:0000256" key="4">
    <source>
        <dbReference type="ARBA" id="ARBA00006484"/>
    </source>
</evidence>
<evidence type="ECO:0000256" key="5">
    <source>
        <dbReference type="ARBA" id="ARBA00022824"/>
    </source>
</evidence>
<name>A0A1W4WZP0_AGRPL</name>
<evidence type="ECO:0000256" key="8">
    <source>
        <dbReference type="ARBA" id="ARBA00023002"/>
    </source>
</evidence>
<proteinExistence type="inferred from homology"/>
<dbReference type="PANTHER" id="PTHR43550">
    <property type="entry name" value="3-KETODIHYDROSPHINGOSINE REDUCTASE"/>
    <property type="match status" value="1"/>
</dbReference>
<evidence type="ECO:0000256" key="1">
    <source>
        <dbReference type="ARBA" id="ARBA00004240"/>
    </source>
</evidence>
<dbReference type="Gene3D" id="3.40.50.720">
    <property type="entry name" value="NAD(P)-binding Rossmann-like Domain"/>
    <property type="match status" value="1"/>
</dbReference>
<keyword evidence="7" id="KW-0746">Sphingolipid metabolism</keyword>
<dbReference type="Proteomes" id="UP000192223">
    <property type="component" value="Unplaced"/>
</dbReference>
<dbReference type="GO" id="GO:0005789">
    <property type="term" value="C:endoplasmic reticulum membrane"/>
    <property type="evidence" value="ECO:0007669"/>
    <property type="project" value="TreeGrafter"/>
</dbReference>
<protein>
    <recommendedName>
        <fullName evidence="10">3-dehydrosphinganine reductase</fullName>
        <ecNumber evidence="10">1.1.1.102</ecNumber>
    </recommendedName>
</protein>
<evidence type="ECO:0000256" key="7">
    <source>
        <dbReference type="ARBA" id="ARBA00022919"/>
    </source>
</evidence>
<comment type="similarity">
    <text evidence="4">Belongs to the short-chain dehydrogenases/reductases (SDR) family.</text>
</comment>
<dbReference type="GeneID" id="108739755"/>
<keyword evidence="9" id="KW-0443">Lipid metabolism</keyword>
<dbReference type="EC" id="1.1.1.102" evidence="10"/>
<keyword evidence="13" id="KW-1133">Transmembrane helix</keyword>
<dbReference type="KEGG" id="apln:108739755"/>
<dbReference type="GO" id="GO:0030148">
    <property type="term" value="P:sphingolipid biosynthetic process"/>
    <property type="evidence" value="ECO:0007669"/>
    <property type="project" value="InterPro"/>
</dbReference>
<dbReference type="PRINTS" id="PR00081">
    <property type="entry name" value="GDHRDH"/>
</dbReference>
<comment type="catalytic activity">
    <reaction evidence="12">
        <text>sphinganine + NADP(+) = 3-oxosphinganine + NADPH + H(+)</text>
        <dbReference type="Rhea" id="RHEA:22640"/>
        <dbReference type="ChEBI" id="CHEBI:15378"/>
        <dbReference type="ChEBI" id="CHEBI:57783"/>
        <dbReference type="ChEBI" id="CHEBI:57817"/>
        <dbReference type="ChEBI" id="CHEBI:58299"/>
        <dbReference type="ChEBI" id="CHEBI:58349"/>
        <dbReference type="EC" id="1.1.1.102"/>
    </reaction>
    <physiologicalReaction direction="right-to-left" evidence="12">
        <dbReference type="Rhea" id="RHEA:22642"/>
    </physiologicalReaction>
</comment>
<reference evidence="15" key="1">
    <citation type="submission" date="2025-08" db="UniProtKB">
        <authorList>
            <consortium name="RefSeq"/>
        </authorList>
    </citation>
    <scope>IDENTIFICATION</scope>
    <source>
        <tissue evidence="15">Entire body</tissue>
    </source>
</reference>
<dbReference type="InterPro" id="IPR045022">
    <property type="entry name" value="KDSR-like"/>
</dbReference>
<accession>A0A1W4WZP0</accession>
<dbReference type="RefSeq" id="XP_018329309.1">
    <property type="nucleotide sequence ID" value="XM_018473807.2"/>
</dbReference>
<evidence type="ECO:0000313" key="15">
    <source>
        <dbReference type="RefSeq" id="XP_018329309.1"/>
    </source>
</evidence>
<dbReference type="GO" id="GO:0006666">
    <property type="term" value="P:3-keto-sphinganine metabolic process"/>
    <property type="evidence" value="ECO:0007669"/>
    <property type="project" value="InterPro"/>
</dbReference>
<feature type="transmembrane region" description="Helical" evidence="13">
    <location>
        <begin position="168"/>
        <end position="188"/>
    </location>
</feature>
<feature type="transmembrane region" description="Helical" evidence="13">
    <location>
        <begin position="265"/>
        <end position="286"/>
    </location>
</feature>
<dbReference type="InterPro" id="IPR036291">
    <property type="entry name" value="NAD(P)-bd_dom_sf"/>
</dbReference>
<keyword evidence="5" id="KW-0256">Endoplasmic reticulum</keyword>
<keyword evidence="6" id="KW-0521">NADP</keyword>
<keyword evidence="13" id="KW-0812">Transmembrane</keyword>
<evidence type="ECO:0000256" key="13">
    <source>
        <dbReference type="SAM" id="Phobius"/>
    </source>
</evidence>
<comment type="subcellular location">
    <subcellularLocation>
        <location evidence="1">Endoplasmic reticulum</location>
    </subcellularLocation>
</comment>
<evidence type="ECO:0000256" key="3">
    <source>
        <dbReference type="ARBA" id="ARBA00004991"/>
    </source>
</evidence>
<gene>
    <name evidence="15" type="primary">LOC108739755</name>
</gene>
<dbReference type="CDD" id="cd08939">
    <property type="entry name" value="KDSR-like_SDR_c"/>
    <property type="match status" value="1"/>
</dbReference>
<dbReference type="PANTHER" id="PTHR43550:SF3">
    <property type="entry name" value="3-KETODIHYDROSPHINGOSINE REDUCTASE"/>
    <property type="match status" value="1"/>
</dbReference>
<evidence type="ECO:0000256" key="2">
    <source>
        <dbReference type="ARBA" id="ARBA00004760"/>
    </source>
</evidence>
<dbReference type="STRING" id="224129.A0A1W4WZP0"/>
<comment type="function">
    <text evidence="11">Catalyzes the reduction of 3'-oxosphinganine (3-ketodihydrosphingosine/KDS) to sphinganine (dihydrosphingosine/DHS), the second step of de novo sphingolipid biosynthesis.</text>
</comment>
<comment type="pathway">
    <text evidence="2">Lipid metabolism; sphingolipid metabolism.</text>
</comment>
<keyword evidence="8" id="KW-0560">Oxidoreductase</keyword>
<dbReference type="Pfam" id="PF00106">
    <property type="entry name" value="adh_short"/>
    <property type="match status" value="1"/>
</dbReference>
<dbReference type="FunCoup" id="A0A1W4WZP0">
    <property type="interactions" value="977"/>
</dbReference>
<sequence length="322" mass="35154">MIVLVSLILLFGGVGLLSLFLFKKCSINNINSIKSKYVVVTGGSSGIGKSLAKLCVQLGADVTIIARNEEKLENALKELLQYKSGEFQQITAVSCDTSNYPLIKSELEKLEANTGPIYMLINCVGAAICGKLEDMSIEDIESQISMNFFGIVYPIKAIISKLKQRKEGIIVLTASQAALLGIFGLSIYSGSKFALRGFAEALDMEVRPYNISITVALPPDTDTPGFEKENIGKPKETALICETAGLYDPDVVARAILKDALKRKFFSFLGFESYLMATLCIGMAPFSSFLEVIIQSLLIGPIRLISAFYLTKFHCIVKRLAE</sequence>
<dbReference type="InterPro" id="IPR002347">
    <property type="entry name" value="SDR_fam"/>
</dbReference>
<evidence type="ECO:0000256" key="9">
    <source>
        <dbReference type="ARBA" id="ARBA00023098"/>
    </source>
</evidence>
<organism evidence="14 15">
    <name type="scientific">Agrilus planipennis</name>
    <name type="common">Emerald ash borer</name>
    <name type="synonym">Agrilus marcopoli</name>
    <dbReference type="NCBI Taxonomy" id="224129"/>
    <lineage>
        <taxon>Eukaryota</taxon>
        <taxon>Metazoa</taxon>
        <taxon>Ecdysozoa</taxon>
        <taxon>Arthropoda</taxon>
        <taxon>Hexapoda</taxon>
        <taxon>Insecta</taxon>
        <taxon>Pterygota</taxon>
        <taxon>Neoptera</taxon>
        <taxon>Endopterygota</taxon>
        <taxon>Coleoptera</taxon>
        <taxon>Polyphaga</taxon>
        <taxon>Elateriformia</taxon>
        <taxon>Buprestoidea</taxon>
        <taxon>Buprestidae</taxon>
        <taxon>Agrilinae</taxon>
        <taxon>Agrilus</taxon>
    </lineage>
</organism>
<dbReference type="GO" id="GO:0047560">
    <property type="term" value="F:3-dehydrosphinganine reductase activity"/>
    <property type="evidence" value="ECO:0007669"/>
    <property type="project" value="UniProtKB-EC"/>
</dbReference>
<dbReference type="InParanoid" id="A0A1W4WZP0"/>
<evidence type="ECO:0000256" key="12">
    <source>
        <dbReference type="ARBA" id="ARBA00048930"/>
    </source>
</evidence>
<evidence type="ECO:0000313" key="14">
    <source>
        <dbReference type="Proteomes" id="UP000192223"/>
    </source>
</evidence>
<evidence type="ECO:0000256" key="10">
    <source>
        <dbReference type="ARBA" id="ARBA00026112"/>
    </source>
</evidence>
<keyword evidence="14" id="KW-1185">Reference proteome</keyword>
<keyword evidence="13" id="KW-0472">Membrane</keyword>
<feature type="transmembrane region" description="Helical" evidence="13">
    <location>
        <begin position="292"/>
        <end position="310"/>
    </location>
</feature>
<dbReference type="AlphaFoldDB" id="A0A1W4WZP0"/>
<evidence type="ECO:0000256" key="6">
    <source>
        <dbReference type="ARBA" id="ARBA00022857"/>
    </source>
</evidence>
<comment type="pathway">
    <text evidence="3">Sphingolipid metabolism.</text>
</comment>
<dbReference type="FunFam" id="3.40.50.720:FF:000165">
    <property type="entry name" value="3-ketodihydrosphingosine reductase"/>
    <property type="match status" value="1"/>
</dbReference>
<dbReference type="SUPFAM" id="SSF51735">
    <property type="entry name" value="NAD(P)-binding Rossmann-fold domains"/>
    <property type="match status" value="1"/>
</dbReference>
<evidence type="ECO:0000256" key="11">
    <source>
        <dbReference type="ARBA" id="ARBA00044737"/>
    </source>
</evidence>